<protein>
    <recommendedName>
        <fullName evidence="1">Carboxymuconolactone decarboxylase-like domain-containing protein</fullName>
    </recommendedName>
</protein>
<dbReference type="GO" id="GO:0051920">
    <property type="term" value="F:peroxiredoxin activity"/>
    <property type="evidence" value="ECO:0007669"/>
    <property type="project" value="InterPro"/>
</dbReference>
<dbReference type="InterPro" id="IPR003779">
    <property type="entry name" value="CMD-like"/>
</dbReference>
<evidence type="ECO:0000313" key="3">
    <source>
        <dbReference type="Proteomes" id="UP000008845"/>
    </source>
</evidence>
<dbReference type="SUPFAM" id="SSF69118">
    <property type="entry name" value="AhpD-like"/>
    <property type="match status" value="1"/>
</dbReference>
<proteinExistence type="predicted"/>
<reference evidence="2 3" key="1">
    <citation type="journal article" date="2011" name="BMC Genomics">
        <title>Comparative Genomic Analysis of Streptococcus suis reveals significant genomic diversity among different serotypes.</title>
        <authorList>
            <person name="Zhang A."/>
            <person name="Yang M."/>
            <person name="Hu P."/>
            <person name="Wu J."/>
            <person name="Chen B."/>
            <person name="Hua Y."/>
            <person name="Yu J."/>
            <person name="Chen H."/>
            <person name="Xiao J."/>
            <person name="Jin M."/>
        </authorList>
    </citation>
    <scope>NUCLEOTIDE SEQUENCE [LARGE SCALE GENOMIC DNA]</scope>
    <source>
        <strain evidence="2">D12</strain>
    </source>
</reference>
<dbReference type="InterPro" id="IPR004675">
    <property type="entry name" value="AhpD_core"/>
</dbReference>
<dbReference type="EMBL" id="CP002644">
    <property type="protein sequence ID" value="AER18865.1"/>
    <property type="molecule type" value="Genomic_DNA"/>
</dbReference>
<dbReference type="PATRIC" id="fig|1004952.3.peg.525"/>
<feature type="domain" description="Carboxymuconolactone decarboxylase-like" evidence="1">
    <location>
        <begin position="61"/>
        <end position="126"/>
    </location>
</feature>
<dbReference type="Proteomes" id="UP000008845">
    <property type="component" value="Chromosome"/>
</dbReference>
<dbReference type="PANTHER" id="PTHR35446:SF3">
    <property type="entry name" value="CMD DOMAIN-CONTAINING PROTEIN"/>
    <property type="match status" value="1"/>
</dbReference>
<dbReference type="AlphaFoldDB" id="G7SFF7"/>
<accession>G7SFF7</accession>
<name>G7SFF7_STRSU</name>
<organism evidence="2 3">
    <name type="scientific">Streptococcus suis D12</name>
    <dbReference type="NCBI Taxonomy" id="1004952"/>
    <lineage>
        <taxon>Bacteria</taxon>
        <taxon>Bacillati</taxon>
        <taxon>Bacillota</taxon>
        <taxon>Bacilli</taxon>
        <taxon>Lactobacillales</taxon>
        <taxon>Streptococcaceae</taxon>
        <taxon>Streptococcus</taxon>
    </lineage>
</organism>
<dbReference type="NCBIfam" id="TIGR00778">
    <property type="entry name" value="ahpD_dom"/>
    <property type="match status" value="1"/>
</dbReference>
<evidence type="ECO:0000313" key="2">
    <source>
        <dbReference type="EMBL" id="AER18865.1"/>
    </source>
</evidence>
<dbReference type="Gene3D" id="1.20.1290.10">
    <property type="entry name" value="AhpD-like"/>
    <property type="match status" value="1"/>
</dbReference>
<evidence type="ECO:0000259" key="1">
    <source>
        <dbReference type="Pfam" id="PF02627"/>
    </source>
</evidence>
<dbReference type="HOGENOM" id="CLU_082760_5_1_9"/>
<dbReference type="KEGG" id="ssk:SSUD12_0542"/>
<gene>
    <name evidence="2" type="ORF">SSUD12_0542</name>
</gene>
<dbReference type="InterPro" id="IPR029032">
    <property type="entry name" value="AhpD-like"/>
</dbReference>
<dbReference type="PANTHER" id="PTHR35446">
    <property type="entry name" value="SI:CH211-175M2.5"/>
    <property type="match status" value="1"/>
</dbReference>
<sequence length="194" mass="21193">MKFFEMELPMTQAFFPIHTLETVSPELRENLATVKKNNGGYIPNLIGLLANSPTALETYQTVSGINRRSSLNPTEREVVQITAALTNGCGFCVAGHTAISIKQVKMPDAILQALRQGTPIETDAKLDVLARFTLAVIHEKGKVGQPLLEEFFQEGYTAENALDVMLGVSLATLCNYANNLINTPINPELQAYAL</sequence>
<dbReference type="Pfam" id="PF02627">
    <property type="entry name" value="CMD"/>
    <property type="match status" value="1"/>
</dbReference>